<comment type="caution">
    <text evidence="1">The sequence shown here is derived from an EMBL/GenBank/DDBJ whole genome shotgun (WGS) entry which is preliminary data.</text>
</comment>
<dbReference type="Proteomes" id="UP000828390">
    <property type="component" value="Unassembled WGS sequence"/>
</dbReference>
<name>A0A9D4GJS6_DREPO</name>
<accession>A0A9D4GJS6</accession>
<proteinExistence type="predicted"/>
<dbReference type="AlphaFoldDB" id="A0A9D4GJS6"/>
<dbReference type="EMBL" id="JAIWYP010000006">
    <property type="protein sequence ID" value="KAH3815252.1"/>
    <property type="molecule type" value="Genomic_DNA"/>
</dbReference>
<sequence>MRSLHTIRVASEYPIWHHHRSPVQTGAGQAPSFRLTVRQQGHRGLNLQRPHLTLTRGIQAWNAMKQFLSCINK</sequence>
<protein>
    <submittedName>
        <fullName evidence="1">Uncharacterized protein</fullName>
    </submittedName>
</protein>
<organism evidence="1 2">
    <name type="scientific">Dreissena polymorpha</name>
    <name type="common">Zebra mussel</name>
    <name type="synonym">Mytilus polymorpha</name>
    <dbReference type="NCBI Taxonomy" id="45954"/>
    <lineage>
        <taxon>Eukaryota</taxon>
        <taxon>Metazoa</taxon>
        <taxon>Spiralia</taxon>
        <taxon>Lophotrochozoa</taxon>
        <taxon>Mollusca</taxon>
        <taxon>Bivalvia</taxon>
        <taxon>Autobranchia</taxon>
        <taxon>Heteroconchia</taxon>
        <taxon>Euheterodonta</taxon>
        <taxon>Imparidentia</taxon>
        <taxon>Neoheterodontei</taxon>
        <taxon>Myida</taxon>
        <taxon>Dreissenoidea</taxon>
        <taxon>Dreissenidae</taxon>
        <taxon>Dreissena</taxon>
    </lineage>
</organism>
<reference evidence="1" key="2">
    <citation type="submission" date="2020-11" db="EMBL/GenBank/DDBJ databases">
        <authorList>
            <person name="McCartney M.A."/>
            <person name="Auch B."/>
            <person name="Kono T."/>
            <person name="Mallez S."/>
            <person name="Becker A."/>
            <person name="Gohl D.M."/>
            <person name="Silverstein K.A.T."/>
            <person name="Koren S."/>
            <person name="Bechman K.B."/>
            <person name="Herman A."/>
            <person name="Abrahante J.E."/>
            <person name="Garbe J."/>
        </authorList>
    </citation>
    <scope>NUCLEOTIDE SEQUENCE</scope>
    <source>
        <strain evidence="1">Duluth1</strain>
        <tissue evidence="1">Whole animal</tissue>
    </source>
</reference>
<evidence type="ECO:0000313" key="2">
    <source>
        <dbReference type="Proteomes" id="UP000828390"/>
    </source>
</evidence>
<evidence type="ECO:0000313" key="1">
    <source>
        <dbReference type="EMBL" id="KAH3815252.1"/>
    </source>
</evidence>
<keyword evidence="2" id="KW-1185">Reference proteome</keyword>
<gene>
    <name evidence="1" type="ORF">DPMN_143774</name>
</gene>
<reference evidence="1" key="1">
    <citation type="journal article" date="2019" name="bioRxiv">
        <title>The Genome of the Zebra Mussel, Dreissena polymorpha: A Resource for Invasive Species Research.</title>
        <authorList>
            <person name="McCartney M.A."/>
            <person name="Auch B."/>
            <person name="Kono T."/>
            <person name="Mallez S."/>
            <person name="Zhang Y."/>
            <person name="Obille A."/>
            <person name="Becker A."/>
            <person name="Abrahante J.E."/>
            <person name="Garbe J."/>
            <person name="Badalamenti J.P."/>
            <person name="Herman A."/>
            <person name="Mangelson H."/>
            <person name="Liachko I."/>
            <person name="Sullivan S."/>
            <person name="Sone E.D."/>
            <person name="Koren S."/>
            <person name="Silverstein K.A.T."/>
            <person name="Beckman K.B."/>
            <person name="Gohl D.M."/>
        </authorList>
    </citation>
    <scope>NUCLEOTIDE SEQUENCE</scope>
    <source>
        <strain evidence="1">Duluth1</strain>
        <tissue evidence="1">Whole animal</tissue>
    </source>
</reference>